<dbReference type="InterPro" id="IPR000795">
    <property type="entry name" value="T_Tr_GTP-bd_dom"/>
</dbReference>
<proteinExistence type="inferred from homology"/>
<dbReference type="InterPro" id="IPR005517">
    <property type="entry name" value="Transl_elong_EFG/EF2_IV"/>
</dbReference>
<comment type="function">
    <text evidence="7 8">Catalyzes the GTP-dependent ribosomal translocation step during translation elongation. During this step, the ribosome changes from the pre-translocational (PRE) to the post-translocational (POST) state as the newly formed A-site-bound peptidyl-tRNA and P-site-bound deacylated tRNA move to the P and E sites, respectively. Catalyzes the coordinated movement of the two tRNA molecules, the mRNA and conformational changes in the ribosome.</text>
</comment>
<reference evidence="10 11" key="1">
    <citation type="submission" date="2018-04" db="EMBL/GenBank/DDBJ databases">
        <title>Pedobacter chongqingensis sp. nov., isolated from a rottenly hemp rope.</title>
        <authorList>
            <person name="Cai Y."/>
        </authorList>
    </citation>
    <scope>NUCLEOTIDE SEQUENCE [LARGE SCALE GENOMIC DNA]</scope>
    <source>
        <strain evidence="10 11">FJ4-8</strain>
    </source>
</reference>
<dbReference type="OrthoDB" id="9801591at2"/>
<dbReference type="CDD" id="cd01434">
    <property type="entry name" value="EFG_mtEFG1_IV"/>
    <property type="match status" value="1"/>
</dbReference>
<evidence type="ECO:0000256" key="1">
    <source>
        <dbReference type="ARBA" id="ARBA00005870"/>
    </source>
</evidence>
<evidence type="ECO:0000256" key="2">
    <source>
        <dbReference type="ARBA" id="ARBA00017872"/>
    </source>
</evidence>
<dbReference type="SUPFAM" id="SSF54980">
    <property type="entry name" value="EF-G C-terminal domain-like"/>
    <property type="match status" value="2"/>
</dbReference>
<evidence type="ECO:0000256" key="5">
    <source>
        <dbReference type="ARBA" id="ARBA00022917"/>
    </source>
</evidence>
<dbReference type="FunFam" id="3.30.70.870:FF:000001">
    <property type="entry name" value="Elongation factor G"/>
    <property type="match status" value="1"/>
</dbReference>
<dbReference type="Pfam" id="PF14492">
    <property type="entry name" value="EFG_III"/>
    <property type="match status" value="1"/>
</dbReference>
<dbReference type="NCBIfam" id="TIGR00484">
    <property type="entry name" value="EF-G"/>
    <property type="match status" value="1"/>
</dbReference>
<evidence type="ECO:0000313" key="11">
    <source>
        <dbReference type="Proteomes" id="UP000245647"/>
    </source>
</evidence>
<dbReference type="SMART" id="SM00838">
    <property type="entry name" value="EFG_C"/>
    <property type="match status" value="1"/>
</dbReference>
<keyword evidence="6 8" id="KW-0342">GTP-binding</keyword>
<dbReference type="NCBIfam" id="NF009381">
    <property type="entry name" value="PRK12740.1-5"/>
    <property type="match status" value="1"/>
</dbReference>
<dbReference type="PANTHER" id="PTHR43261">
    <property type="entry name" value="TRANSLATION ELONGATION FACTOR G-RELATED"/>
    <property type="match status" value="1"/>
</dbReference>
<dbReference type="GO" id="GO:0003924">
    <property type="term" value="F:GTPase activity"/>
    <property type="evidence" value="ECO:0007669"/>
    <property type="project" value="InterPro"/>
</dbReference>
<sequence>MARDLKYTRNIGIAAHIDAGKTTTTERILYYAGVSHKIGEVHEGAATMDWMAQEQERGITITSAATTVFWNYRNDKYQVNVIDTPGHVDFTVEVNRSLRVLDGLVFLFSAVDGVEPQSETNWRLANNYNVSRIGFVNKMDRSGADFLKVVKQVREMLGSNAIPLQLPIGAEDSFKGVVDLVNFRGIVWNEHDKGMTFTEVPIPDDMLEEATEWREKLLEAVAEFDDTLMEKFFDDPTQITEREVLDALRQATLAGKIVPMTCGSSFKNKGVQTMLDYVMELLPSPLDQEAIKGTNPDTEEEVIRHPDVKEPFAALAFKIATDPFVGRLCFIRVYSGNLEAGSYVYNTRSENKERISRIFQMHANKQNPIPNVGAGDIAAVVGFKDIRTGDTLCDEKAPIVLESMKFPEPVIGLAIEPKTQADVDKLGLALGKLAEEDPTFRVKTDEDTGQTVIEGMGELHLDIIMDRLKREFKVEVNQGAPQVAYKEAITGTVQHRETYKKQTGGRGKFADIQVVISPVDEGKSGLQFENEIVGGSIPREYIPSVQKGFDAAMANGVLAGYPVTDMKVRLIDGSFHPVDSDSLSFEIAARAAFREALPKAKPVLMEPIMKIEVLTPEENMGDVMGDLNRRRGQLQGMDTRAGSQVIKAMVPLSEMFGYVTQLRTITSGRATSTMEFDHYEPAPRNVQEEVIAKSKGKSSNS</sequence>
<dbReference type="InterPro" id="IPR000640">
    <property type="entry name" value="EFG_V-like"/>
</dbReference>
<dbReference type="CDD" id="cd16262">
    <property type="entry name" value="EFG_III"/>
    <property type="match status" value="1"/>
</dbReference>
<comment type="subcellular location">
    <subcellularLocation>
        <location evidence="8">Cytoplasm</location>
    </subcellularLocation>
</comment>
<dbReference type="NCBIfam" id="TIGR00231">
    <property type="entry name" value="small_GTP"/>
    <property type="match status" value="1"/>
</dbReference>
<keyword evidence="8" id="KW-0963">Cytoplasm</keyword>
<protein>
    <recommendedName>
        <fullName evidence="2 8">Elongation factor G</fullName>
        <shortName evidence="8">EF-G</shortName>
    </recommendedName>
</protein>
<dbReference type="InterPro" id="IPR005225">
    <property type="entry name" value="Small_GTP-bd"/>
</dbReference>
<dbReference type="FunFam" id="3.30.70.240:FF:000001">
    <property type="entry name" value="Elongation factor G"/>
    <property type="match status" value="1"/>
</dbReference>
<dbReference type="Gene3D" id="3.30.70.240">
    <property type="match status" value="1"/>
</dbReference>
<dbReference type="Pfam" id="PF03144">
    <property type="entry name" value="GTP_EFTU_D2"/>
    <property type="match status" value="1"/>
</dbReference>
<dbReference type="FunFam" id="3.30.230.10:FF:000003">
    <property type="entry name" value="Elongation factor G"/>
    <property type="match status" value="1"/>
</dbReference>
<comment type="similarity">
    <text evidence="1 8">Belongs to the TRAFAC class translation factor GTPase superfamily. Classic translation factor GTPase family. EF-G/EF-2 subfamily.</text>
</comment>
<dbReference type="InterPro" id="IPR035647">
    <property type="entry name" value="EFG_III/V"/>
</dbReference>
<evidence type="ECO:0000313" key="10">
    <source>
        <dbReference type="EMBL" id="PWG78672.1"/>
    </source>
</evidence>
<feature type="domain" description="Tr-type G" evidence="9">
    <location>
        <begin position="6"/>
        <end position="286"/>
    </location>
</feature>
<dbReference type="InterPro" id="IPR047872">
    <property type="entry name" value="EFG_IV"/>
</dbReference>
<feature type="binding site" evidence="8">
    <location>
        <begin position="15"/>
        <end position="22"/>
    </location>
    <ligand>
        <name>GTP</name>
        <dbReference type="ChEBI" id="CHEBI:37565"/>
    </ligand>
</feature>
<accession>A0A2U2PBA9</accession>
<dbReference type="Proteomes" id="UP000245647">
    <property type="component" value="Unassembled WGS sequence"/>
</dbReference>
<dbReference type="InterPro" id="IPR014721">
    <property type="entry name" value="Ribsml_uS5_D2-typ_fold_subgr"/>
</dbReference>
<keyword evidence="3 8" id="KW-0547">Nucleotide-binding</keyword>
<dbReference type="PANTHER" id="PTHR43261:SF1">
    <property type="entry name" value="RIBOSOME-RELEASING FACTOR 2, MITOCHONDRIAL"/>
    <property type="match status" value="1"/>
</dbReference>
<dbReference type="SMART" id="SM00889">
    <property type="entry name" value="EFG_IV"/>
    <property type="match status" value="1"/>
</dbReference>
<dbReference type="Pfam" id="PF00009">
    <property type="entry name" value="GTP_EFTU"/>
    <property type="match status" value="1"/>
</dbReference>
<keyword evidence="4 8" id="KW-0251">Elongation factor</keyword>
<comment type="caution">
    <text evidence="10">The sequence shown here is derived from an EMBL/GenBank/DDBJ whole genome shotgun (WGS) entry which is preliminary data.</text>
</comment>
<feature type="binding site" evidence="8">
    <location>
        <begin position="83"/>
        <end position="87"/>
    </location>
    <ligand>
        <name>GTP</name>
        <dbReference type="ChEBI" id="CHEBI:37565"/>
    </ligand>
</feature>
<dbReference type="EMBL" id="QEAS01000021">
    <property type="protein sequence ID" value="PWG78672.1"/>
    <property type="molecule type" value="Genomic_DNA"/>
</dbReference>
<dbReference type="RefSeq" id="WP_109417734.1">
    <property type="nucleotide sequence ID" value="NZ_QEAS01000021.1"/>
</dbReference>
<dbReference type="InterPro" id="IPR004161">
    <property type="entry name" value="EFTu-like_2"/>
</dbReference>
<dbReference type="InterPro" id="IPR009022">
    <property type="entry name" value="EFG_III"/>
</dbReference>
<evidence type="ECO:0000256" key="3">
    <source>
        <dbReference type="ARBA" id="ARBA00022741"/>
    </source>
</evidence>
<dbReference type="GO" id="GO:0003746">
    <property type="term" value="F:translation elongation factor activity"/>
    <property type="evidence" value="ECO:0007669"/>
    <property type="project" value="UniProtKB-UniRule"/>
</dbReference>
<dbReference type="InterPro" id="IPR020568">
    <property type="entry name" value="Ribosomal_Su5_D2-typ_SF"/>
</dbReference>
<dbReference type="Gene3D" id="3.40.50.300">
    <property type="entry name" value="P-loop containing nucleotide triphosphate hydrolases"/>
    <property type="match status" value="1"/>
</dbReference>
<dbReference type="CDD" id="cd03713">
    <property type="entry name" value="EFG_mtEFG_C"/>
    <property type="match status" value="1"/>
</dbReference>
<dbReference type="Pfam" id="PF00679">
    <property type="entry name" value="EFG_C"/>
    <property type="match status" value="1"/>
</dbReference>
<name>A0A2U2PBA9_9SPHI</name>
<dbReference type="AlphaFoldDB" id="A0A2U2PBA9"/>
<dbReference type="InterPro" id="IPR027417">
    <property type="entry name" value="P-loop_NTPase"/>
</dbReference>
<dbReference type="InterPro" id="IPR009000">
    <property type="entry name" value="Transl_B-barrel_sf"/>
</dbReference>
<feature type="binding site" evidence="8">
    <location>
        <begin position="137"/>
        <end position="140"/>
    </location>
    <ligand>
        <name>GTP</name>
        <dbReference type="ChEBI" id="CHEBI:37565"/>
    </ligand>
</feature>
<dbReference type="PRINTS" id="PR00315">
    <property type="entry name" value="ELONGATNFCT"/>
</dbReference>
<evidence type="ECO:0000256" key="4">
    <source>
        <dbReference type="ARBA" id="ARBA00022768"/>
    </source>
</evidence>
<dbReference type="InterPro" id="IPR041095">
    <property type="entry name" value="EFG_II"/>
</dbReference>
<dbReference type="SUPFAM" id="SSF52540">
    <property type="entry name" value="P-loop containing nucleoside triphosphate hydrolases"/>
    <property type="match status" value="1"/>
</dbReference>
<evidence type="ECO:0000256" key="6">
    <source>
        <dbReference type="ARBA" id="ARBA00023134"/>
    </source>
</evidence>
<dbReference type="InterPro" id="IPR035649">
    <property type="entry name" value="EFG_V"/>
</dbReference>
<dbReference type="CDD" id="cd04088">
    <property type="entry name" value="EFG_mtEFG_II"/>
    <property type="match status" value="1"/>
</dbReference>
<dbReference type="FunFam" id="3.40.50.300:FF:000029">
    <property type="entry name" value="Elongation factor G"/>
    <property type="match status" value="1"/>
</dbReference>
<dbReference type="GO" id="GO:0032790">
    <property type="term" value="P:ribosome disassembly"/>
    <property type="evidence" value="ECO:0007669"/>
    <property type="project" value="TreeGrafter"/>
</dbReference>
<dbReference type="Gene3D" id="2.40.30.10">
    <property type="entry name" value="Translation factors"/>
    <property type="match status" value="1"/>
</dbReference>
<gene>
    <name evidence="8 10" type="primary">fusA</name>
    <name evidence="10" type="ORF">DDR33_20810</name>
</gene>
<dbReference type="CDD" id="cd01886">
    <property type="entry name" value="EF-G"/>
    <property type="match status" value="1"/>
</dbReference>
<dbReference type="Gene3D" id="3.30.230.10">
    <property type="match status" value="1"/>
</dbReference>
<organism evidence="10 11">
    <name type="scientific">Pararcticibacter amylolyticus</name>
    <dbReference type="NCBI Taxonomy" id="2173175"/>
    <lineage>
        <taxon>Bacteria</taxon>
        <taxon>Pseudomonadati</taxon>
        <taxon>Bacteroidota</taxon>
        <taxon>Sphingobacteriia</taxon>
        <taxon>Sphingobacteriales</taxon>
        <taxon>Sphingobacteriaceae</taxon>
        <taxon>Pararcticibacter</taxon>
    </lineage>
</organism>
<evidence type="ECO:0000256" key="8">
    <source>
        <dbReference type="HAMAP-Rule" id="MF_00054"/>
    </source>
</evidence>
<dbReference type="InterPro" id="IPR031157">
    <property type="entry name" value="G_TR_CS"/>
</dbReference>
<dbReference type="PROSITE" id="PS51722">
    <property type="entry name" value="G_TR_2"/>
    <property type="match status" value="1"/>
</dbReference>
<evidence type="ECO:0000259" key="9">
    <source>
        <dbReference type="PROSITE" id="PS51722"/>
    </source>
</evidence>
<dbReference type="GO" id="GO:0005525">
    <property type="term" value="F:GTP binding"/>
    <property type="evidence" value="ECO:0007669"/>
    <property type="project" value="UniProtKB-UniRule"/>
</dbReference>
<dbReference type="PROSITE" id="PS00301">
    <property type="entry name" value="G_TR_1"/>
    <property type="match status" value="1"/>
</dbReference>
<evidence type="ECO:0000256" key="7">
    <source>
        <dbReference type="ARBA" id="ARBA00024731"/>
    </source>
</evidence>
<dbReference type="GO" id="GO:0005737">
    <property type="term" value="C:cytoplasm"/>
    <property type="evidence" value="ECO:0007669"/>
    <property type="project" value="UniProtKB-SubCell"/>
</dbReference>
<dbReference type="SUPFAM" id="SSF50447">
    <property type="entry name" value="Translation proteins"/>
    <property type="match status" value="1"/>
</dbReference>
<dbReference type="HAMAP" id="MF_00054_B">
    <property type="entry name" value="EF_G_EF_2_B"/>
    <property type="match status" value="1"/>
</dbReference>
<dbReference type="SUPFAM" id="SSF54211">
    <property type="entry name" value="Ribosomal protein S5 domain 2-like"/>
    <property type="match status" value="1"/>
</dbReference>
<dbReference type="FunFam" id="2.40.30.10:FF:000006">
    <property type="entry name" value="Elongation factor G"/>
    <property type="match status" value="1"/>
</dbReference>
<keyword evidence="5 8" id="KW-0648">Protein biosynthesis</keyword>
<keyword evidence="11" id="KW-1185">Reference proteome</keyword>
<dbReference type="Gene3D" id="3.30.70.870">
    <property type="entry name" value="Elongation Factor G (Translational Gtpase), domain 3"/>
    <property type="match status" value="1"/>
</dbReference>
<dbReference type="InterPro" id="IPR004540">
    <property type="entry name" value="Transl_elong_EFG/EF2"/>
</dbReference>
<dbReference type="Pfam" id="PF03764">
    <property type="entry name" value="EFG_IV"/>
    <property type="match status" value="1"/>
</dbReference>